<proteinExistence type="predicted"/>
<dbReference type="PANTHER" id="PTHR38790:SF4">
    <property type="entry name" value="2EXR DOMAIN-CONTAINING PROTEIN"/>
    <property type="match status" value="1"/>
</dbReference>
<dbReference type="PANTHER" id="PTHR38790">
    <property type="entry name" value="2EXR DOMAIN-CONTAINING PROTEIN-RELATED"/>
    <property type="match status" value="1"/>
</dbReference>
<dbReference type="Pfam" id="PF24864">
    <property type="entry name" value="DUF7730"/>
    <property type="match status" value="1"/>
</dbReference>
<comment type="caution">
    <text evidence="2">The sequence shown here is derived from an EMBL/GenBank/DDBJ whole genome shotgun (WGS) entry which is preliminary data.</text>
</comment>
<evidence type="ECO:0000313" key="2">
    <source>
        <dbReference type="EMBL" id="KAL2048177.1"/>
    </source>
</evidence>
<organism evidence="2 3">
    <name type="scientific">Stereocaulon virgatum</name>
    <dbReference type="NCBI Taxonomy" id="373712"/>
    <lineage>
        <taxon>Eukaryota</taxon>
        <taxon>Fungi</taxon>
        <taxon>Dikarya</taxon>
        <taxon>Ascomycota</taxon>
        <taxon>Pezizomycotina</taxon>
        <taxon>Lecanoromycetes</taxon>
        <taxon>OSLEUM clade</taxon>
        <taxon>Lecanoromycetidae</taxon>
        <taxon>Lecanorales</taxon>
        <taxon>Lecanorineae</taxon>
        <taxon>Stereocaulaceae</taxon>
        <taxon>Stereocaulon</taxon>
    </lineage>
</organism>
<evidence type="ECO:0000259" key="1">
    <source>
        <dbReference type="Pfam" id="PF24864"/>
    </source>
</evidence>
<reference evidence="2 3" key="1">
    <citation type="submission" date="2024-09" db="EMBL/GenBank/DDBJ databases">
        <title>Rethinking Asexuality: The Enigmatic Case of Functional Sexual Genes in Lepraria (Stereocaulaceae).</title>
        <authorList>
            <person name="Doellman M."/>
            <person name="Sun Y."/>
            <person name="Barcenas-Pena A."/>
            <person name="Lumbsch H.T."/>
            <person name="Grewe F."/>
        </authorList>
    </citation>
    <scope>NUCLEOTIDE SEQUENCE [LARGE SCALE GENOMIC DNA]</scope>
    <source>
        <strain evidence="2 3">Mercado 3170</strain>
    </source>
</reference>
<evidence type="ECO:0000313" key="3">
    <source>
        <dbReference type="Proteomes" id="UP001590950"/>
    </source>
</evidence>
<name>A0ABR4AR42_9LECA</name>
<feature type="domain" description="DUF7730" evidence="1">
    <location>
        <begin position="28"/>
        <end position="178"/>
    </location>
</feature>
<dbReference type="Proteomes" id="UP001590950">
    <property type="component" value="Unassembled WGS sequence"/>
</dbReference>
<sequence>MHLRSGSQLDRPMTANPKHAIAITLHNASSPLLQLPSELRNTIYKEICGWQLIHITATDTKNVTFTHQICHATVSEEEAYEIFHNESEHPWNALGIEDRHRACGRGRQKLSLSFLRTCRQLYAEARHFPYTTNRFSFDNVAVLDGFTLALVRKGVQGSYHHLAIQSLHLRISPQSLYWRRSDWALRLRNRLRSLRHISLSVEFDGLGGLMPAPPYTSAEYEASKKWSSPSHSPRWRRSSLCRESWLHNVLGLDRLPLETARVVISDIAAERAELVMRARAYCNWTCRWTLAEKQEWAQYVEGKLLRRTVEGEDEGLGVVLS</sequence>
<keyword evidence="3" id="KW-1185">Reference proteome</keyword>
<dbReference type="InterPro" id="IPR056632">
    <property type="entry name" value="DUF7730"/>
</dbReference>
<accession>A0ABR4AR42</accession>
<dbReference type="EMBL" id="JBEFKJ010000001">
    <property type="protein sequence ID" value="KAL2048177.1"/>
    <property type="molecule type" value="Genomic_DNA"/>
</dbReference>
<protein>
    <recommendedName>
        <fullName evidence="1">DUF7730 domain-containing protein</fullName>
    </recommendedName>
</protein>
<gene>
    <name evidence="2" type="ORF">N7G274_000088</name>
</gene>